<keyword evidence="1" id="KW-0812">Transmembrane</keyword>
<keyword evidence="1" id="KW-1133">Transmembrane helix</keyword>
<dbReference type="Proteomes" id="UP000023703">
    <property type="component" value="Chromosome"/>
</dbReference>
<accession>X5DV22</accession>
<keyword evidence="1" id="KW-0472">Membrane</keyword>
<dbReference type="AlphaFoldDB" id="X5DV22"/>
<name>X5DV22_9CORY</name>
<organism evidence="2 3">
    <name type="scientific">Corynebacterium glyciniphilum AJ 3170</name>
    <dbReference type="NCBI Taxonomy" id="1404245"/>
    <lineage>
        <taxon>Bacteria</taxon>
        <taxon>Bacillati</taxon>
        <taxon>Actinomycetota</taxon>
        <taxon>Actinomycetes</taxon>
        <taxon>Mycobacteriales</taxon>
        <taxon>Corynebacteriaceae</taxon>
        <taxon>Corynebacterium</taxon>
    </lineage>
</organism>
<proteinExistence type="predicted"/>
<evidence type="ECO:0000256" key="1">
    <source>
        <dbReference type="SAM" id="Phobius"/>
    </source>
</evidence>
<protein>
    <submittedName>
        <fullName evidence="2">Putative membrane protein</fullName>
    </submittedName>
</protein>
<keyword evidence="3" id="KW-1185">Reference proteome</keyword>
<dbReference type="KEGG" id="cgy:CGLY_13520"/>
<dbReference type="EMBL" id="CP006842">
    <property type="protein sequence ID" value="AHW65144.1"/>
    <property type="molecule type" value="Genomic_DNA"/>
</dbReference>
<gene>
    <name evidence="2" type="ORF">CGLY_13520</name>
</gene>
<dbReference type="RefSeq" id="WP_265101950.1">
    <property type="nucleotide sequence ID" value="NZ_CP006842.1"/>
</dbReference>
<dbReference type="HOGENOM" id="CLU_3232350_0_0_11"/>
<feature type="transmembrane region" description="Helical" evidence="1">
    <location>
        <begin position="12"/>
        <end position="41"/>
    </location>
</feature>
<evidence type="ECO:0000313" key="2">
    <source>
        <dbReference type="EMBL" id="AHW65144.1"/>
    </source>
</evidence>
<reference evidence="2 3" key="1">
    <citation type="journal article" date="2015" name="Int. J. Syst. Evol. Microbiol.">
        <title>Revisiting Corynebacterium glyciniphilum (ex Kubota et al., 1972) sp. nov., nom. rev., isolated from putrefied banana.</title>
        <authorList>
            <person name="Al-Dilaimi A."/>
            <person name="Bednarz H."/>
            <person name="Lomker A."/>
            <person name="Niehaus K."/>
            <person name="Kalinowski J."/>
            <person name="Ruckert C."/>
        </authorList>
    </citation>
    <scope>NUCLEOTIDE SEQUENCE [LARGE SCALE GENOMIC DNA]</scope>
    <source>
        <strain evidence="2">AJ 3170</strain>
    </source>
</reference>
<evidence type="ECO:0000313" key="3">
    <source>
        <dbReference type="Proteomes" id="UP000023703"/>
    </source>
</evidence>
<sequence>MAPDHRKPPPRVLVIIISIAFTLLAIPGGAVVALFIISLILRI</sequence>